<dbReference type="WBParaSite" id="MCU_000697-RA">
    <property type="protein sequence ID" value="MCU_000697-RA"/>
    <property type="gene ID" value="MCU_000697"/>
</dbReference>
<keyword evidence="2" id="KW-0732">Signal</keyword>
<protein>
    <submittedName>
        <fullName evidence="3">C2H2-type domain-containing protein</fullName>
    </submittedName>
</protein>
<keyword evidence="1" id="KW-0472">Membrane</keyword>
<feature type="transmembrane region" description="Helical" evidence="1">
    <location>
        <begin position="57"/>
        <end position="84"/>
    </location>
</feature>
<evidence type="ECO:0000313" key="3">
    <source>
        <dbReference type="WBParaSite" id="MCU_000697-RA"/>
    </source>
</evidence>
<sequence length="116" mass="13063">MMRFRTCWVFLLALTSLVCGAQAKTCGSTKCEDKNGFFWDVSCCKDSIGTCCYNRRWWPLITVICVIVAALIIFICICYCCPCCSCLVDCFKSMCHCCSDCCGDKGHADEHRPLHK</sequence>
<accession>A0A5K3EI38</accession>
<proteinExistence type="predicted"/>
<keyword evidence="1" id="KW-1133">Transmembrane helix</keyword>
<evidence type="ECO:0000256" key="2">
    <source>
        <dbReference type="SAM" id="SignalP"/>
    </source>
</evidence>
<name>A0A5K3EI38_MESCO</name>
<feature type="signal peptide" evidence="2">
    <location>
        <begin position="1"/>
        <end position="23"/>
    </location>
</feature>
<keyword evidence="1" id="KW-0812">Transmembrane</keyword>
<reference evidence="3" key="1">
    <citation type="submission" date="2019-11" db="UniProtKB">
        <authorList>
            <consortium name="WormBaseParasite"/>
        </authorList>
    </citation>
    <scope>IDENTIFICATION</scope>
</reference>
<feature type="chain" id="PRO_5024299972" evidence="2">
    <location>
        <begin position="24"/>
        <end position="116"/>
    </location>
</feature>
<dbReference type="AlphaFoldDB" id="A0A5K3EI38"/>
<evidence type="ECO:0000256" key="1">
    <source>
        <dbReference type="SAM" id="Phobius"/>
    </source>
</evidence>
<organism evidence="3">
    <name type="scientific">Mesocestoides corti</name>
    <name type="common">Flatworm</name>
    <dbReference type="NCBI Taxonomy" id="53468"/>
    <lineage>
        <taxon>Eukaryota</taxon>
        <taxon>Metazoa</taxon>
        <taxon>Spiralia</taxon>
        <taxon>Lophotrochozoa</taxon>
        <taxon>Platyhelminthes</taxon>
        <taxon>Cestoda</taxon>
        <taxon>Eucestoda</taxon>
        <taxon>Cyclophyllidea</taxon>
        <taxon>Mesocestoididae</taxon>
        <taxon>Mesocestoides</taxon>
    </lineage>
</organism>